<dbReference type="PANTHER" id="PTHR43355:SF2">
    <property type="entry name" value="FLAVIN REDUCTASE (NADPH)"/>
    <property type="match status" value="1"/>
</dbReference>
<dbReference type="InterPro" id="IPR016040">
    <property type="entry name" value="NAD(P)-bd_dom"/>
</dbReference>
<accession>A0A3M2L858</accession>
<feature type="domain" description="NAD(P)-binding" evidence="1">
    <location>
        <begin position="7"/>
        <end position="202"/>
    </location>
</feature>
<dbReference type="InterPro" id="IPR036291">
    <property type="entry name" value="NAD(P)-bd_dom_sf"/>
</dbReference>
<organism evidence="2 3">
    <name type="scientific">Nocardia stercoris</name>
    <dbReference type="NCBI Taxonomy" id="2483361"/>
    <lineage>
        <taxon>Bacteria</taxon>
        <taxon>Bacillati</taxon>
        <taxon>Actinomycetota</taxon>
        <taxon>Actinomycetes</taxon>
        <taxon>Mycobacteriales</taxon>
        <taxon>Nocardiaceae</taxon>
        <taxon>Nocardia</taxon>
    </lineage>
</organism>
<dbReference type="PANTHER" id="PTHR43355">
    <property type="entry name" value="FLAVIN REDUCTASE (NADPH)"/>
    <property type="match status" value="1"/>
</dbReference>
<dbReference type="Proteomes" id="UP000279275">
    <property type="component" value="Unassembled WGS sequence"/>
</dbReference>
<name>A0A3M2L858_9NOCA</name>
<evidence type="ECO:0000313" key="2">
    <source>
        <dbReference type="EMBL" id="RMI33206.1"/>
    </source>
</evidence>
<dbReference type="EMBL" id="RFFH01000003">
    <property type="protein sequence ID" value="RMI33206.1"/>
    <property type="molecule type" value="Genomic_DNA"/>
</dbReference>
<dbReference type="RefSeq" id="WP_122187400.1">
    <property type="nucleotide sequence ID" value="NZ_RFFH01000003.1"/>
</dbReference>
<dbReference type="Pfam" id="PF13460">
    <property type="entry name" value="NAD_binding_10"/>
    <property type="match status" value="1"/>
</dbReference>
<sequence>MHITVFGASGAVGSRVVQEAVSRGHQVRAVARNAARLGGLPAGVEVRAGDVSDPEQVAELSAGSDLVISATRPVPGREQELAEVAAAVLEGLAHTGTRLLVVGGSGSLTVPGTDTTVIELPDFPVEVLPVAVGGNRQLEVFRAAAAQANDGPVDWAYLSPSAVLEPGRRTGAYRLGTDELIVDEDGNSSISMEDLAVVLLDEAELPKHHRTRFTAGY</sequence>
<reference evidence="2 3" key="1">
    <citation type="submission" date="2018-10" db="EMBL/GenBank/DDBJ databases">
        <title>Isolation from cow dung.</title>
        <authorList>
            <person name="Ling L."/>
        </authorList>
    </citation>
    <scope>NUCLEOTIDE SEQUENCE [LARGE SCALE GENOMIC DNA]</scope>
    <source>
        <strain evidence="2 3">NEAU-LL90</strain>
    </source>
</reference>
<proteinExistence type="predicted"/>
<dbReference type="OrthoDB" id="3191258at2"/>
<protein>
    <submittedName>
        <fullName evidence="2">NAD-dependent epimerase/dehydratase family protein</fullName>
    </submittedName>
</protein>
<evidence type="ECO:0000313" key="3">
    <source>
        <dbReference type="Proteomes" id="UP000279275"/>
    </source>
</evidence>
<dbReference type="InterPro" id="IPR051606">
    <property type="entry name" value="Polyketide_Oxido-like"/>
</dbReference>
<evidence type="ECO:0000259" key="1">
    <source>
        <dbReference type="Pfam" id="PF13460"/>
    </source>
</evidence>
<gene>
    <name evidence="2" type="ORF">EBN03_08375</name>
</gene>
<dbReference type="GO" id="GO:0016646">
    <property type="term" value="F:oxidoreductase activity, acting on the CH-NH group of donors, NAD or NADP as acceptor"/>
    <property type="evidence" value="ECO:0007669"/>
    <property type="project" value="TreeGrafter"/>
</dbReference>
<comment type="caution">
    <text evidence="2">The sequence shown here is derived from an EMBL/GenBank/DDBJ whole genome shotgun (WGS) entry which is preliminary data.</text>
</comment>
<dbReference type="SUPFAM" id="SSF51735">
    <property type="entry name" value="NAD(P)-binding Rossmann-fold domains"/>
    <property type="match status" value="1"/>
</dbReference>
<dbReference type="AlphaFoldDB" id="A0A3M2L858"/>
<dbReference type="Gene3D" id="3.40.50.720">
    <property type="entry name" value="NAD(P)-binding Rossmann-like Domain"/>
    <property type="match status" value="1"/>
</dbReference>
<keyword evidence="3" id="KW-1185">Reference proteome</keyword>